<name>A0A8C5S5S9_LATLA</name>
<accession>A0A8C5S5S9</accession>
<organism evidence="2 3">
    <name type="scientific">Laticauda laticaudata</name>
    <name type="common">Blue-ringed sea krait</name>
    <name type="synonym">Blue-lipped sea krait</name>
    <dbReference type="NCBI Taxonomy" id="8630"/>
    <lineage>
        <taxon>Eukaryota</taxon>
        <taxon>Metazoa</taxon>
        <taxon>Chordata</taxon>
        <taxon>Craniata</taxon>
        <taxon>Vertebrata</taxon>
        <taxon>Euteleostomi</taxon>
        <taxon>Lepidosauria</taxon>
        <taxon>Squamata</taxon>
        <taxon>Bifurcata</taxon>
        <taxon>Unidentata</taxon>
        <taxon>Episquamata</taxon>
        <taxon>Toxicofera</taxon>
        <taxon>Serpentes</taxon>
        <taxon>Colubroidea</taxon>
        <taxon>Elapidae</taxon>
        <taxon>Laticaudinae</taxon>
        <taxon>Laticauda</taxon>
    </lineage>
</organism>
<evidence type="ECO:0000313" key="3">
    <source>
        <dbReference type="Proteomes" id="UP000694406"/>
    </source>
</evidence>
<evidence type="ECO:0000256" key="1">
    <source>
        <dbReference type="SAM" id="MobiDB-lite"/>
    </source>
</evidence>
<dbReference type="Proteomes" id="UP000694406">
    <property type="component" value="Unplaced"/>
</dbReference>
<dbReference type="Ensembl" id="ENSLLTT00000014030.1">
    <property type="protein sequence ID" value="ENSLLTP00000013506.1"/>
    <property type="gene ID" value="ENSLLTG00000010336.1"/>
</dbReference>
<sequence length="91" mass="9579">MEPFGRRPEPSGRCKREPGPDDEEATAGPLLFSHGPPAPGTRLGPALTTASDPGDDDFRFLGRPLPGSAPPRPLCDSSELPRPHSIQGDAP</sequence>
<keyword evidence="3" id="KW-1185">Reference proteome</keyword>
<evidence type="ECO:0000313" key="2">
    <source>
        <dbReference type="Ensembl" id="ENSLLTP00000013506.1"/>
    </source>
</evidence>
<feature type="region of interest" description="Disordered" evidence="1">
    <location>
        <begin position="1"/>
        <end position="91"/>
    </location>
</feature>
<protein>
    <submittedName>
        <fullName evidence="2">Uncharacterized protein</fullName>
    </submittedName>
</protein>
<feature type="compositionally biased region" description="Basic and acidic residues" evidence="1">
    <location>
        <begin position="1"/>
        <end position="19"/>
    </location>
</feature>
<reference evidence="2" key="2">
    <citation type="submission" date="2025-09" db="UniProtKB">
        <authorList>
            <consortium name="Ensembl"/>
        </authorList>
    </citation>
    <scope>IDENTIFICATION</scope>
</reference>
<proteinExistence type="predicted"/>
<reference evidence="2" key="1">
    <citation type="submission" date="2025-08" db="UniProtKB">
        <authorList>
            <consortium name="Ensembl"/>
        </authorList>
    </citation>
    <scope>IDENTIFICATION</scope>
</reference>
<dbReference type="AlphaFoldDB" id="A0A8C5S5S9"/>